<comment type="caution">
    <text evidence="1">The sequence shown here is derived from an EMBL/GenBank/DDBJ whole genome shotgun (WGS) entry which is preliminary data.</text>
</comment>
<proteinExistence type="predicted"/>
<name>A0ABR2FQN7_9ROSI</name>
<keyword evidence="2" id="KW-1185">Reference proteome</keyword>
<organism evidence="1 2">
    <name type="scientific">Hibiscus sabdariffa</name>
    <name type="common">roselle</name>
    <dbReference type="NCBI Taxonomy" id="183260"/>
    <lineage>
        <taxon>Eukaryota</taxon>
        <taxon>Viridiplantae</taxon>
        <taxon>Streptophyta</taxon>
        <taxon>Embryophyta</taxon>
        <taxon>Tracheophyta</taxon>
        <taxon>Spermatophyta</taxon>
        <taxon>Magnoliopsida</taxon>
        <taxon>eudicotyledons</taxon>
        <taxon>Gunneridae</taxon>
        <taxon>Pentapetalae</taxon>
        <taxon>rosids</taxon>
        <taxon>malvids</taxon>
        <taxon>Malvales</taxon>
        <taxon>Malvaceae</taxon>
        <taxon>Malvoideae</taxon>
        <taxon>Hibiscus</taxon>
    </lineage>
</organism>
<sequence length="92" mass="10242">MGKMMTQHCDPLICFQLMGSSGLVIDPIWSLSPATPLDPKANAKQAYHSSNGVAQPAEPRRRAWCLELDPCSPNFIRWTQKPVEPDTHLAKL</sequence>
<dbReference type="Proteomes" id="UP001472677">
    <property type="component" value="Unassembled WGS sequence"/>
</dbReference>
<protein>
    <submittedName>
        <fullName evidence="1">Uncharacterized protein</fullName>
    </submittedName>
</protein>
<accession>A0ABR2FQN7</accession>
<evidence type="ECO:0000313" key="1">
    <source>
        <dbReference type="EMBL" id="KAK8584446.1"/>
    </source>
</evidence>
<reference evidence="1 2" key="1">
    <citation type="journal article" date="2024" name="G3 (Bethesda)">
        <title>Genome assembly of Hibiscus sabdariffa L. provides insights into metabolisms of medicinal natural products.</title>
        <authorList>
            <person name="Kim T."/>
        </authorList>
    </citation>
    <scope>NUCLEOTIDE SEQUENCE [LARGE SCALE GENOMIC DNA]</scope>
    <source>
        <strain evidence="1">TK-2024</strain>
        <tissue evidence="1">Old leaves</tissue>
    </source>
</reference>
<gene>
    <name evidence="1" type="ORF">V6N12_068690</name>
</gene>
<evidence type="ECO:0000313" key="2">
    <source>
        <dbReference type="Proteomes" id="UP001472677"/>
    </source>
</evidence>
<dbReference type="EMBL" id="JBBPBM010000005">
    <property type="protein sequence ID" value="KAK8584446.1"/>
    <property type="molecule type" value="Genomic_DNA"/>
</dbReference>